<dbReference type="AlphaFoldDB" id="A0A0F6XYN6"/>
<proteinExistence type="predicted"/>
<dbReference type="Pfam" id="PF09346">
    <property type="entry name" value="SMI1_KNR4"/>
    <property type="match status" value="1"/>
</dbReference>
<evidence type="ECO:0000313" key="2">
    <source>
        <dbReference type="EMBL" id="AKF92341.1"/>
    </source>
</evidence>
<dbReference type="SUPFAM" id="SSF160631">
    <property type="entry name" value="SMI1/KNR4-like"/>
    <property type="match status" value="1"/>
</dbReference>
<gene>
    <name evidence="2" type="ORF">EX87_00640</name>
</gene>
<protein>
    <submittedName>
        <fullName evidence="2">SMI1/KNR4 family protein</fullName>
    </submittedName>
</protein>
<evidence type="ECO:0000259" key="1">
    <source>
        <dbReference type="Pfam" id="PF09346"/>
    </source>
</evidence>
<dbReference type="EMBL" id="CP011074">
    <property type="protein sequence ID" value="AKF92341.1"/>
    <property type="molecule type" value="Genomic_DNA"/>
</dbReference>
<sequence>MANLPEGLDIVLKEDIYKRQNTVDVLSVLSRLKVTTSNTFVEFYKKYSGSFWSESVPYELLDICDDVNNIETYTEICRNEHKFSNRFLVLSELSTGAVLVLDSITDKVYEVDFEGGQDMLINGNLDASWSTFYEFLEDYFEL</sequence>
<dbReference type="InterPro" id="IPR037883">
    <property type="entry name" value="Knr4/Smi1-like_sf"/>
</dbReference>
<dbReference type="InterPro" id="IPR018958">
    <property type="entry name" value="Knr4/Smi1-like_dom"/>
</dbReference>
<feature type="domain" description="Knr4/Smi1-like" evidence="1">
    <location>
        <begin position="27"/>
        <end position="137"/>
    </location>
</feature>
<organism evidence="2">
    <name type="scientific">Brevibacillus laterosporus</name>
    <name type="common">Bacillus laterosporus</name>
    <dbReference type="NCBI Taxonomy" id="1465"/>
    <lineage>
        <taxon>Bacteria</taxon>
        <taxon>Bacillati</taxon>
        <taxon>Bacillota</taxon>
        <taxon>Bacilli</taxon>
        <taxon>Bacillales</taxon>
        <taxon>Paenibacillaceae</taxon>
        <taxon>Brevibacillus</taxon>
    </lineage>
</organism>
<dbReference type="Gene3D" id="3.40.1580.10">
    <property type="entry name" value="SMI1/KNR4-like"/>
    <property type="match status" value="1"/>
</dbReference>
<accession>A0A0F6XYN6</accession>
<dbReference type="RefSeq" id="WP_031410853.1">
    <property type="nucleotide sequence ID" value="NZ_CP011074.1"/>
</dbReference>
<reference evidence="2" key="1">
    <citation type="submission" date="2015-03" db="EMBL/GenBank/DDBJ databases">
        <title>MIGS Cultured Bacterial/Archaeal sample from Brevibacillus laterosporus.</title>
        <authorList>
            <person name="Zeng D."/>
            <person name="Zhu L."/>
            <person name="Dong G."/>
            <person name="Ye W."/>
            <person name="Ren D."/>
            <person name="Wu L."/>
            <person name="Xu J."/>
            <person name="Li G."/>
            <person name="Guo L."/>
        </authorList>
    </citation>
    <scope>NUCLEOTIDE SEQUENCE</scope>
    <source>
        <strain evidence="2">B9</strain>
    </source>
</reference>
<name>A0A0F6XYN6_BRELA</name>